<dbReference type="GO" id="GO:0005730">
    <property type="term" value="C:nucleolus"/>
    <property type="evidence" value="ECO:0007669"/>
    <property type="project" value="UniProtKB-SubCell"/>
</dbReference>
<comment type="subcellular location">
    <subcellularLocation>
        <location evidence="1">Nucleus</location>
        <location evidence="1">Nucleolus</location>
    </subcellularLocation>
</comment>
<comment type="similarity">
    <text evidence="2">Belongs to the SLX9 family.</text>
</comment>
<evidence type="ECO:0000256" key="3">
    <source>
        <dbReference type="ARBA" id="ARBA00023242"/>
    </source>
</evidence>
<evidence type="ECO:0000313" key="5">
    <source>
        <dbReference type="EMBL" id="GCC35147.1"/>
    </source>
</evidence>
<protein>
    <submittedName>
        <fullName evidence="5">Uncharacterized protein</fullName>
    </submittedName>
</protein>
<dbReference type="GO" id="GO:0030686">
    <property type="term" value="C:90S preribosome"/>
    <property type="evidence" value="ECO:0007669"/>
    <property type="project" value="InterPro"/>
</dbReference>
<dbReference type="Proteomes" id="UP000287033">
    <property type="component" value="Unassembled WGS sequence"/>
</dbReference>
<dbReference type="PANTHER" id="PTHR31109">
    <property type="entry name" value="PROTEIN FAM207A"/>
    <property type="match status" value="1"/>
</dbReference>
<dbReference type="GO" id="GO:0000462">
    <property type="term" value="P:maturation of SSU-rRNA from tricistronic rRNA transcript (SSU-rRNA, 5.8S rRNA, LSU-rRNA)"/>
    <property type="evidence" value="ECO:0007669"/>
    <property type="project" value="InterPro"/>
</dbReference>
<gene>
    <name evidence="5" type="ORF">chiPu_0013628</name>
</gene>
<dbReference type="OrthoDB" id="18703at2759"/>
<feature type="non-terminal residue" evidence="5">
    <location>
        <position position="1"/>
    </location>
</feature>
<keyword evidence="3" id="KW-0539">Nucleus</keyword>
<evidence type="ECO:0000313" key="6">
    <source>
        <dbReference type="Proteomes" id="UP000287033"/>
    </source>
</evidence>
<feature type="region of interest" description="Disordered" evidence="4">
    <location>
        <begin position="77"/>
        <end position="101"/>
    </location>
</feature>
<sequence length="146" mass="16895">HNVKNVTIITEGDKFQISKKEKIKQRHERWLQKIEMIKLAEQKKKAQEKRKAIPVVGDMQPLADALPELTDLISASAVANKSKSSKKRPQTTPYSKMRHAQKRKLIEEEVARFQATIEDTEFKANPLAVIGEHLLKRMRQEDEDLK</sequence>
<proteinExistence type="inferred from homology"/>
<name>A0A401SXL4_CHIPU</name>
<dbReference type="Pfam" id="PF15341">
    <property type="entry name" value="SLX9"/>
    <property type="match status" value="1"/>
</dbReference>
<evidence type="ECO:0000256" key="2">
    <source>
        <dbReference type="ARBA" id="ARBA00011022"/>
    </source>
</evidence>
<accession>A0A401SXL4</accession>
<reference evidence="5 6" key="1">
    <citation type="journal article" date="2018" name="Nat. Ecol. Evol.">
        <title>Shark genomes provide insights into elasmobranch evolution and the origin of vertebrates.</title>
        <authorList>
            <person name="Hara Y"/>
            <person name="Yamaguchi K"/>
            <person name="Onimaru K"/>
            <person name="Kadota M"/>
            <person name="Koyanagi M"/>
            <person name="Keeley SD"/>
            <person name="Tatsumi K"/>
            <person name="Tanaka K"/>
            <person name="Motone F"/>
            <person name="Kageyama Y"/>
            <person name="Nozu R"/>
            <person name="Adachi N"/>
            <person name="Nishimura O"/>
            <person name="Nakagawa R"/>
            <person name="Tanegashima C"/>
            <person name="Kiyatake I"/>
            <person name="Matsumoto R"/>
            <person name="Murakumo K"/>
            <person name="Nishida K"/>
            <person name="Terakita A"/>
            <person name="Kuratani S"/>
            <person name="Sato K"/>
            <person name="Hyodo S Kuraku.S."/>
        </authorList>
    </citation>
    <scope>NUCLEOTIDE SEQUENCE [LARGE SCALE GENOMIC DNA]</scope>
</reference>
<dbReference type="InterPro" id="IPR028160">
    <property type="entry name" value="Slx9-like"/>
</dbReference>
<evidence type="ECO:0000256" key="1">
    <source>
        <dbReference type="ARBA" id="ARBA00004604"/>
    </source>
</evidence>
<dbReference type="GO" id="GO:0030688">
    <property type="term" value="C:preribosome, small subunit precursor"/>
    <property type="evidence" value="ECO:0007669"/>
    <property type="project" value="InterPro"/>
</dbReference>
<dbReference type="STRING" id="137246.A0A401SXL4"/>
<dbReference type="PANTHER" id="PTHR31109:SF2">
    <property type="entry name" value="RIBOSOME BIOGENESIS PROTEIN SLX9 HOMOLOG"/>
    <property type="match status" value="1"/>
</dbReference>
<evidence type="ECO:0000256" key="4">
    <source>
        <dbReference type="SAM" id="MobiDB-lite"/>
    </source>
</evidence>
<dbReference type="OMA" id="PVACRKS"/>
<dbReference type="EMBL" id="BEZZ01000669">
    <property type="protein sequence ID" value="GCC35147.1"/>
    <property type="molecule type" value="Genomic_DNA"/>
</dbReference>
<organism evidence="5 6">
    <name type="scientific">Chiloscyllium punctatum</name>
    <name type="common">Brownbanded bambooshark</name>
    <name type="synonym">Hemiscyllium punctatum</name>
    <dbReference type="NCBI Taxonomy" id="137246"/>
    <lineage>
        <taxon>Eukaryota</taxon>
        <taxon>Metazoa</taxon>
        <taxon>Chordata</taxon>
        <taxon>Craniata</taxon>
        <taxon>Vertebrata</taxon>
        <taxon>Chondrichthyes</taxon>
        <taxon>Elasmobranchii</taxon>
        <taxon>Galeomorphii</taxon>
        <taxon>Galeoidea</taxon>
        <taxon>Orectolobiformes</taxon>
        <taxon>Hemiscylliidae</taxon>
        <taxon>Chiloscyllium</taxon>
    </lineage>
</organism>
<dbReference type="AlphaFoldDB" id="A0A401SXL4"/>
<keyword evidence="6" id="KW-1185">Reference proteome</keyword>
<comment type="caution">
    <text evidence="5">The sequence shown here is derived from an EMBL/GenBank/DDBJ whole genome shotgun (WGS) entry which is preliminary data.</text>
</comment>